<keyword evidence="6" id="KW-1185">Reference proteome</keyword>
<dbReference type="EMBL" id="JAWWNJ010000068">
    <property type="protein sequence ID" value="KAK7008237.1"/>
    <property type="molecule type" value="Genomic_DNA"/>
</dbReference>
<evidence type="ECO:0000313" key="6">
    <source>
        <dbReference type="Proteomes" id="UP001362999"/>
    </source>
</evidence>
<dbReference type="EMBL" id="JAWWNJ010000037">
    <property type="protein sequence ID" value="KAK7022420.1"/>
    <property type="molecule type" value="Genomic_DNA"/>
</dbReference>
<name>A0AAW0BI61_9AGAR</name>
<proteinExistence type="predicted"/>
<feature type="compositionally biased region" description="Polar residues" evidence="1">
    <location>
        <begin position="10"/>
        <end position="24"/>
    </location>
</feature>
<evidence type="ECO:0000313" key="3">
    <source>
        <dbReference type="EMBL" id="KAK7015080.1"/>
    </source>
</evidence>
<dbReference type="AlphaFoldDB" id="A0AAW0BI61"/>
<dbReference type="EMBL" id="JAWWNJ010000032">
    <property type="protein sequence ID" value="KAK7026205.1"/>
    <property type="molecule type" value="Genomic_DNA"/>
</dbReference>
<gene>
    <name evidence="5" type="ORF">R3P38DRAFT_2948031</name>
    <name evidence="4" type="ORF">R3P38DRAFT_2960915</name>
    <name evidence="3" type="ORF">R3P38DRAFT_2999705</name>
    <name evidence="2" type="ORF">R3P38DRAFT_3024758</name>
</gene>
<evidence type="ECO:0000313" key="4">
    <source>
        <dbReference type="EMBL" id="KAK7022420.1"/>
    </source>
</evidence>
<organism evidence="5 6">
    <name type="scientific">Favolaschia claudopus</name>
    <dbReference type="NCBI Taxonomy" id="2862362"/>
    <lineage>
        <taxon>Eukaryota</taxon>
        <taxon>Fungi</taxon>
        <taxon>Dikarya</taxon>
        <taxon>Basidiomycota</taxon>
        <taxon>Agaricomycotina</taxon>
        <taxon>Agaricomycetes</taxon>
        <taxon>Agaricomycetidae</taxon>
        <taxon>Agaricales</taxon>
        <taxon>Marasmiineae</taxon>
        <taxon>Mycenaceae</taxon>
        <taxon>Favolaschia</taxon>
    </lineage>
</organism>
<sequence>MSRRWENPSPVRQHSSTGSDNSDPFNEDPGLSSPSCQPSGDGLPLANPRKRREAPDLDLIQYAQHIARKCRLKPGSTEELIEYSQLDAPQQSIWLAGQSLQMNEKLDGIQPPETPYNMSATLEGFIDKYSFLLLIDPKTSAYVAKGKDGPVERLKAYLRKTPDSGLTLTIAQDKAKVKVIESRMRAKLTHGRNAIKDVIAASLGHDDQEPVHIVNLCQQVLDLSYNKEPDVNVSVEMCGRFAFLRESYTLQLKNLAANPKPNVAMDYWGGVDKDLKSMREAKGNDPGRISLCIADTLADDRRLYGSVDLGTLVHVSPISVA</sequence>
<dbReference type="EMBL" id="JAWWNJ010000055">
    <property type="protein sequence ID" value="KAK7015080.1"/>
    <property type="molecule type" value="Genomic_DNA"/>
</dbReference>
<evidence type="ECO:0000313" key="5">
    <source>
        <dbReference type="EMBL" id="KAK7026205.1"/>
    </source>
</evidence>
<comment type="caution">
    <text evidence="5">The sequence shown here is derived from an EMBL/GenBank/DDBJ whole genome shotgun (WGS) entry which is preliminary data.</text>
</comment>
<evidence type="ECO:0000313" key="2">
    <source>
        <dbReference type="EMBL" id="KAK7008237.1"/>
    </source>
</evidence>
<accession>A0AAW0BI61</accession>
<feature type="region of interest" description="Disordered" evidence="1">
    <location>
        <begin position="1"/>
        <end position="49"/>
    </location>
</feature>
<protein>
    <submittedName>
        <fullName evidence="5">Uncharacterized protein</fullName>
    </submittedName>
</protein>
<reference evidence="5 6" key="1">
    <citation type="journal article" date="2024" name="J Genomics">
        <title>Draft genome sequencing and assembly of Favolaschia claudopus CIRM-BRFM 2984 isolated from oak limbs.</title>
        <authorList>
            <person name="Navarro D."/>
            <person name="Drula E."/>
            <person name="Chaduli D."/>
            <person name="Cazenave R."/>
            <person name="Ahrendt S."/>
            <person name="Wang J."/>
            <person name="Lipzen A."/>
            <person name="Daum C."/>
            <person name="Barry K."/>
            <person name="Grigoriev I.V."/>
            <person name="Favel A."/>
            <person name="Rosso M.N."/>
            <person name="Martin F."/>
        </authorList>
    </citation>
    <scope>NUCLEOTIDE SEQUENCE [LARGE SCALE GENOMIC DNA]</scope>
    <source>
        <strain evidence="5 6">CIRM-BRFM 2984</strain>
    </source>
</reference>
<evidence type="ECO:0000256" key="1">
    <source>
        <dbReference type="SAM" id="MobiDB-lite"/>
    </source>
</evidence>
<dbReference type="Proteomes" id="UP001362999">
    <property type="component" value="Unassembled WGS sequence"/>
</dbReference>